<organism evidence="2 3">
    <name type="scientific">Rhizophagus irregularis</name>
    <dbReference type="NCBI Taxonomy" id="588596"/>
    <lineage>
        <taxon>Eukaryota</taxon>
        <taxon>Fungi</taxon>
        <taxon>Fungi incertae sedis</taxon>
        <taxon>Mucoromycota</taxon>
        <taxon>Glomeromycotina</taxon>
        <taxon>Glomeromycetes</taxon>
        <taxon>Glomerales</taxon>
        <taxon>Glomeraceae</taxon>
        <taxon>Rhizophagus</taxon>
    </lineage>
</organism>
<gene>
    <name evidence="2" type="ORF">RhiirA5_425795</name>
</gene>
<evidence type="ECO:0000313" key="2">
    <source>
        <dbReference type="EMBL" id="PKC02060.1"/>
    </source>
</evidence>
<feature type="coiled-coil region" evidence="1">
    <location>
        <begin position="15"/>
        <end position="42"/>
    </location>
</feature>
<name>A0A2N0P5E3_9GLOM</name>
<reference evidence="2 3" key="2">
    <citation type="submission" date="2017-09" db="EMBL/GenBank/DDBJ databases">
        <title>Extensive intraspecific genome diversity in a model arbuscular mycorrhizal fungus.</title>
        <authorList>
            <person name="Chen E.C."/>
            <person name="Morin E."/>
            <person name="Beaudet D."/>
            <person name="Noel J."/>
            <person name="Ndikumana S."/>
            <person name="Charron P."/>
            <person name="St-Onge C."/>
            <person name="Giorgi J."/>
            <person name="Grigoriev I.V."/>
            <person name="Roux C."/>
            <person name="Martin F.M."/>
            <person name="Corradi N."/>
        </authorList>
    </citation>
    <scope>NUCLEOTIDE SEQUENCE [LARGE SCALE GENOMIC DNA]</scope>
    <source>
        <strain evidence="2 3">A5</strain>
    </source>
</reference>
<protein>
    <submittedName>
        <fullName evidence="2">Uncharacterized protein</fullName>
    </submittedName>
</protein>
<keyword evidence="1" id="KW-0175">Coiled coil</keyword>
<dbReference type="EMBL" id="LLXJ01001463">
    <property type="protein sequence ID" value="PKC02060.1"/>
    <property type="molecule type" value="Genomic_DNA"/>
</dbReference>
<proteinExistence type="predicted"/>
<dbReference type="VEuPathDB" id="FungiDB:RhiirA1_467169"/>
<reference evidence="2 3" key="1">
    <citation type="submission" date="2016-04" db="EMBL/GenBank/DDBJ databases">
        <title>Genome analyses suggest a sexual origin of heterokaryosis in a supposedly ancient asexual fungus.</title>
        <authorList>
            <person name="Ropars J."/>
            <person name="Sedzielewska K."/>
            <person name="Noel J."/>
            <person name="Charron P."/>
            <person name="Farinelli L."/>
            <person name="Marton T."/>
            <person name="Kruger M."/>
            <person name="Pelin A."/>
            <person name="Brachmann A."/>
            <person name="Corradi N."/>
        </authorList>
    </citation>
    <scope>NUCLEOTIDE SEQUENCE [LARGE SCALE GENOMIC DNA]</scope>
    <source>
        <strain evidence="2 3">A5</strain>
    </source>
</reference>
<evidence type="ECO:0000313" key="3">
    <source>
        <dbReference type="Proteomes" id="UP000232722"/>
    </source>
</evidence>
<dbReference type="VEuPathDB" id="FungiDB:RhiirFUN_026628"/>
<evidence type="ECO:0000256" key="1">
    <source>
        <dbReference type="SAM" id="Coils"/>
    </source>
</evidence>
<comment type="caution">
    <text evidence="2">The sequence shown here is derived from an EMBL/GenBank/DDBJ whole genome shotgun (WGS) entry which is preliminary data.</text>
</comment>
<dbReference type="Proteomes" id="UP000232722">
    <property type="component" value="Unassembled WGS sequence"/>
</dbReference>
<sequence>MYNLISTEIIKTKTSDSIKGRIKRLLEKYEKVKKQNNQKDLKGYISNDKEKEVKTTYRKKNSTVKFLVDDMNSINQIAERKFELERDRMDKEYKLQSER</sequence>
<dbReference type="AlphaFoldDB" id="A0A2N0P5E3"/>
<accession>A0A2N0P5E3</accession>